<gene>
    <name evidence="1" type="primary">thiL</name>
    <name evidence="4" type="ORF">EAS64_03300</name>
</gene>
<feature type="binding site" evidence="1">
    <location>
        <position position="363"/>
    </location>
    <ligand>
        <name>substrate</name>
    </ligand>
</feature>
<comment type="pathway">
    <text evidence="1">Cofactor biosynthesis; thiamine diphosphate biosynthesis; thiamine diphosphate from thiamine phosphate: step 1/1.</text>
</comment>
<feature type="binding site" evidence="1">
    <location>
        <position position="82"/>
    </location>
    <ligand>
        <name>Mg(2+)</name>
        <dbReference type="ChEBI" id="CHEBI:18420"/>
        <label>4</label>
    </ligand>
</feature>
<dbReference type="PIRSF" id="PIRSF005303">
    <property type="entry name" value="Thiam_monoph_kin"/>
    <property type="match status" value="1"/>
</dbReference>
<keyword evidence="1" id="KW-0479">Metal-binding</keyword>
<dbReference type="GO" id="GO:0009030">
    <property type="term" value="F:thiamine-phosphate kinase activity"/>
    <property type="evidence" value="ECO:0007669"/>
    <property type="project" value="UniProtKB-UniRule"/>
</dbReference>
<dbReference type="EC" id="2.7.4.16" evidence="1"/>
<keyword evidence="1" id="KW-0067">ATP-binding</keyword>
<sequence length="367" mass="35817">MTGNDGSVADLGEWGVIAALRARMPAGPLTSVGIGDDAAVVGAPSGNVVAAVDMLIEGRHFLRDWSSAYDIGVKAAARSLSDIAAMGAVNTALLVALAAPGTLPASWAAELADGLAAEATRAGAGIAGGDTARADYVTLAVTALGDLAGRLPVLRSGARPGDVVAVAGLLGHSAAGLALLMSGVLTPPAATGGAPASVPPTVSPVIPPASVPPADAAAAPPAQAPAPAPDDALAGLVAAHLRPAPIYEAGPEAALLGATAMIDISDGLIADLGHIATASGVQVNISTPGLPIAPALLKAAKALPSTSGTTALEWVLTGGEDHALVAAFPPSVTLPPRWHPIGEVREGTGVTVDNATHAGPGGWQHFR</sequence>
<dbReference type="InterPro" id="IPR006283">
    <property type="entry name" value="ThiL-like"/>
</dbReference>
<dbReference type="GO" id="GO:0009229">
    <property type="term" value="P:thiamine diphosphate biosynthetic process"/>
    <property type="evidence" value="ECO:0007669"/>
    <property type="project" value="UniProtKB-UniRule"/>
</dbReference>
<feature type="region of interest" description="Disordered" evidence="2">
    <location>
        <begin position="207"/>
        <end position="227"/>
    </location>
</feature>
<dbReference type="AlphaFoldDB" id="A0A6P2C4V0"/>
<dbReference type="GO" id="GO:0000287">
    <property type="term" value="F:magnesium ion binding"/>
    <property type="evidence" value="ECO:0007669"/>
    <property type="project" value="UniProtKB-UniRule"/>
</dbReference>
<keyword evidence="5" id="KW-1185">Reference proteome</keyword>
<feature type="binding site" evidence="1">
    <location>
        <position position="263"/>
    </location>
    <ligand>
        <name>Mg(2+)</name>
        <dbReference type="ChEBI" id="CHEBI:18420"/>
        <label>3</label>
    </ligand>
</feature>
<reference evidence="4 5" key="1">
    <citation type="submission" date="2018-11" db="EMBL/GenBank/DDBJ databases">
        <title>Trebonia kvetii gen.nov., sp.nov., a novel acidophilic actinobacterium, and proposal of the new actinobacterial family Treboniaceae fam. nov.</title>
        <authorList>
            <person name="Rapoport D."/>
            <person name="Sagova-Mareckova M."/>
            <person name="Sedlacek I."/>
            <person name="Provaznik J."/>
            <person name="Kralova S."/>
            <person name="Pavlinic D."/>
            <person name="Benes V."/>
            <person name="Kopecky J."/>
        </authorList>
    </citation>
    <scope>NUCLEOTIDE SEQUENCE [LARGE SCALE GENOMIC DNA]</scope>
    <source>
        <strain evidence="4 5">15Tr583</strain>
    </source>
</reference>
<comment type="miscellaneous">
    <text evidence="1">Reaction mechanism of ThiL seems to utilize a direct, inline transfer of the gamma-phosphate of ATP to TMP rather than a phosphorylated enzyme intermediate.</text>
</comment>
<evidence type="ECO:0000256" key="2">
    <source>
        <dbReference type="SAM" id="MobiDB-lite"/>
    </source>
</evidence>
<dbReference type="InterPro" id="IPR016188">
    <property type="entry name" value="PurM-like_N"/>
</dbReference>
<comment type="caution">
    <text evidence="4">The sequence shown here is derived from an EMBL/GenBank/DDBJ whole genome shotgun (WGS) entry which is preliminary data.</text>
</comment>
<feature type="binding site" evidence="1">
    <location>
        <position position="37"/>
    </location>
    <ligand>
        <name>Mg(2+)</name>
        <dbReference type="ChEBI" id="CHEBI:18420"/>
        <label>4</label>
    </ligand>
</feature>
<dbReference type="CDD" id="cd02194">
    <property type="entry name" value="ThiL"/>
    <property type="match status" value="1"/>
</dbReference>
<dbReference type="PANTHER" id="PTHR30270:SF0">
    <property type="entry name" value="THIAMINE-MONOPHOSPHATE KINASE"/>
    <property type="match status" value="1"/>
</dbReference>
<keyword evidence="1" id="KW-0547">Nucleotide-binding</keyword>
<dbReference type="InterPro" id="IPR036921">
    <property type="entry name" value="PurM-like_N_sf"/>
</dbReference>
<dbReference type="Pfam" id="PF00586">
    <property type="entry name" value="AIRS"/>
    <property type="match status" value="1"/>
</dbReference>
<evidence type="ECO:0000313" key="5">
    <source>
        <dbReference type="Proteomes" id="UP000460272"/>
    </source>
</evidence>
<dbReference type="Gene3D" id="3.90.650.10">
    <property type="entry name" value="PurM-like C-terminal domain"/>
    <property type="match status" value="1"/>
</dbReference>
<feature type="binding site" evidence="1">
    <location>
        <position position="320"/>
    </location>
    <ligand>
        <name>substrate</name>
    </ligand>
</feature>
<feature type="binding site" evidence="1">
    <location>
        <position position="53"/>
    </location>
    <ligand>
        <name>Mg(2+)</name>
        <dbReference type="ChEBI" id="CHEBI:18420"/>
        <label>1</label>
    </ligand>
</feature>
<dbReference type="HAMAP" id="MF_02128">
    <property type="entry name" value="TMP_kinase"/>
    <property type="match status" value="1"/>
</dbReference>
<feature type="binding site" evidence="1">
    <location>
        <position position="265"/>
    </location>
    <ligand>
        <name>ATP</name>
        <dbReference type="ChEBI" id="CHEBI:30616"/>
    </ligand>
</feature>
<dbReference type="NCBIfam" id="NF004351">
    <property type="entry name" value="PRK05731.1-4"/>
    <property type="match status" value="1"/>
</dbReference>
<name>A0A6P2C4V0_9ACTN</name>
<proteinExistence type="inferred from homology"/>
<organism evidence="4 5">
    <name type="scientific">Trebonia kvetii</name>
    <dbReference type="NCBI Taxonomy" id="2480626"/>
    <lineage>
        <taxon>Bacteria</taxon>
        <taxon>Bacillati</taxon>
        <taxon>Actinomycetota</taxon>
        <taxon>Actinomycetes</taxon>
        <taxon>Streptosporangiales</taxon>
        <taxon>Treboniaceae</taxon>
        <taxon>Trebonia</taxon>
    </lineage>
</organism>
<keyword evidence="1 4" id="KW-0808">Transferase</keyword>
<feature type="binding site" evidence="1">
    <location>
        <begin position="129"/>
        <end position="130"/>
    </location>
    <ligand>
        <name>ATP</name>
        <dbReference type="ChEBI" id="CHEBI:30616"/>
    </ligand>
</feature>
<feature type="compositionally biased region" description="Low complexity" evidence="2">
    <location>
        <begin position="212"/>
        <end position="221"/>
    </location>
</feature>
<feature type="binding site" evidence="1">
    <location>
        <position position="60"/>
    </location>
    <ligand>
        <name>substrate</name>
    </ligand>
</feature>
<evidence type="ECO:0000256" key="1">
    <source>
        <dbReference type="HAMAP-Rule" id="MF_02128"/>
    </source>
</evidence>
<dbReference type="SUPFAM" id="SSF56042">
    <property type="entry name" value="PurM C-terminal domain-like"/>
    <property type="match status" value="1"/>
</dbReference>
<feature type="binding site" evidence="1">
    <location>
        <position position="82"/>
    </location>
    <ligand>
        <name>Mg(2+)</name>
        <dbReference type="ChEBI" id="CHEBI:18420"/>
        <label>2</label>
    </ligand>
</feature>
<evidence type="ECO:0000313" key="4">
    <source>
        <dbReference type="EMBL" id="TVZ06462.1"/>
    </source>
</evidence>
<feature type="binding site" evidence="1">
    <location>
        <position position="53"/>
    </location>
    <ligand>
        <name>Mg(2+)</name>
        <dbReference type="ChEBI" id="CHEBI:18420"/>
        <label>2</label>
    </ligand>
</feature>
<feature type="domain" description="PurM-like N-terminal" evidence="3">
    <location>
        <begin position="35"/>
        <end position="145"/>
    </location>
</feature>
<dbReference type="GO" id="GO:0005524">
    <property type="term" value="F:ATP binding"/>
    <property type="evidence" value="ECO:0007669"/>
    <property type="project" value="UniProtKB-UniRule"/>
</dbReference>
<dbReference type="Gene3D" id="3.30.1330.10">
    <property type="entry name" value="PurM-like, N-terminal domain"/>
    <property type="match status" value="1"/>
</dbReference>
<evidence type="ECO:0000259" key="3">
    <source>
        <dbReference type="Pfam" id="PF00586"/>
    </source>
</evidence>
<comment type="function">
    <text evidence="1">Catalyzes the ATP-dependent phosphorylation of thiamine-monophosphate (TMP) to form thiamine-pyrophosphate (TPP), the active form of vitamin B1.</text>
</comment>
<dbReference type="SUPFAM" id="SSF55326">
    <property type="entry name" value="PurM N-terminal domain-like"/>
    <property type="match status" value="1"/>
</dbReference>
<dbReference type="PANTHER" id="PTHR30270">
    <property type="entry name" value="THIAMINE-MONOPHOSPHATE KINASE"/>
    <property type="match status" value="1"/>
</dbReference>
<accession>A0A6P2C4V0</accession>
<dbReference type="Proteomes" id="UP000460272">
    <property type="component" value="Unassembled WGS sequence"/>
</dbReference>
<comment type="caution">
    <text evidence="1">Lacks conserved residue(s) required for the propagation of feature annotation.</text>
</comment>
<dbReference type="EMBL" id="RPFW01000001">
    <property type="protein sequence ID" value="TVZ06462.1"/>
    <property type="molecule type" value="Genomic_DNA"/>
</dbReference>
<feature type="binding site" evidence="1">
    <location>
        <position position="130"/>
    </location>
    <ligand>
        <name>Mg(2+)</name>
        <dbReference type="ChEBI" id="CHEBI:18420"/>
        <label>1</label>
    </ligand>
</feature>
<keyword evidence="1" id="KW-0784">Thiamine biosynthesis</keyword>
<comment type="catalytic activity">
    <reaction evidence="1">
        <text>thiamine phosphate + ATP = thiamine diphosphate + ADP</text>
        <dbReference type="Rhea" id="RHEA:15913"/>
        <dbReference type="ChEBI" id="CHEBI:30616"/>
        <dbReference type="ChEBI" id="CHEBI:37575"/>
        <dbReference type="ChEBI" id="CHEBI:58937"/>
        <dbReference type="ChEBI" id="CHEBI:456216"/>
        <dbReference type="EC" id="2.7.4.16"/>
    </reaction>
</comment>
<feature type="binding site" evidence="1">
    <location>
        <position position="82"/>
    </location>
    <ligand>
        <name>Mg(2+)</name>
        <dbReference type="ChEBI" id="CHEBI:18420"/>
        <label>3</label>
    </ligand>
</feature>
<dbReference type="UniPathway" id="UPA00060">
    <property type="reaction ID" value="UER00142"/>
</dbReference>
<keyword evidence="1 4" id="KW-0418">Kinase</keyword>
<feature type="binding site" evidence="1">
    <location>
        <position position="155"/>
    </location>
    <ligand>
        <name>ATP</name>
        <dbReference type="ChEBI" id="CHEBI:30616"/>
    </ligand>
</feature>
<keyword evidence="1" id="KW-0460">Magnesium</keyword>
<dbReference type="GO" id="GO:0009228">
    <property type="term" value="P:thiamine biosynthetic process"/>
    <property type="evidence" value="ECO:0007669"/>
    <property type="project" value="UniProtKB-KW"/>
</dbReference>
<dbReference type="OrthoDB" id="9802811at2"/>
<feature type="binding site" evidence="1">
    <location>
        <position position="37"/>
    </location>
    <ligand>
        <name>Mg(2+)</name>
        <dbReference type="ChEBI" id="CHEBI:18420"/>
        <label>3</label>
    </ligand>
</feature>
<feature type="binding site" evidence="1">
    <location>
        <position position="266"/>
    </location>
    <ligand>
        <name>Mg(2+)</name>
        <dbReference type="ChEBI" id="CHEBI:18420"/>
        <label>5</label>
    </ligand>
</feature>
<dbReference type="InterPro" id="IPR036676">
    <property type="entry name" value="PurM-like_C_sf"/>
</dbReference>
<protein>
    <recommendedName>
        <fullName evidence="1">Thiamine-monophosphate kinase</fullName>
        <shortName evidence="1">TMP kinase</shortName>
        <shortName evidence="1">Thiamine-phosphate kinase</shortName>
        <ecNumber evidence="1">2.7.4.16</ecNumber>
    </recommendedName>
</protein>
<comment type="similarity">
    <text evidence="1">Belongs to the thiamine-monophosphate kinase family.</text>
</comment>